<protein>
    <submittedName>
        <fullName evidence="2">Uncharacterized protein</fullName>
    </submittedName>
</protein>
<reference evidence="3" key="1">
    <citation type="journal article" date="2019" name="Int. J. Syst. Evol. Microbiol.">
        <title>The Global Catalogue of Microorganisms (GCM) 10K type strain sequencing project: providing services to taxonomists for standard genome sequencing and annotation.</title>
        <authorList>
            <consortium name="The Broad Institute Genomics Platform"/>
            <consortium name="The Broad Institute Genome Sequencing Center for Infectious Disease"/>
            <person name="Wu L."/>
            <person name="Ma J."/>
        </authorList>
    </citation>
    <scope>NUCLEOTIDE SEQUENCE [LARGE SCALE GENOMIC DNA]</scope>
    <source>
        <strain evidence="3">JCM 16703</strain>
    </source>
</reference>
<feature type="region of interest" description="Disordered" evidence="1">
    <location>
        <begin position="1"/>
        <end position="42"/>
    </location>
</feature>
<sequence length="64" mass="7334">MSAPTSRPAREDRPTRARRGPRQPRRETSAYVDTSPRRRAEHRAAVALIAEAARRRRDQIGEVN</sequence>
<dbReference type="EMBL" id="BAAAZH010000012">
    <property type="protein sequence ID" value="GAA4117570.1"/>
    <property type="molecule type" value="Genomic_DNA"/>
</dbReference>
<evidence type="ECO:0000313" key="3">
    <source>
        <dbReference type="Proteomes" id="UP001501495"/>
    </source>
</evidence>
<name>A0ABP7XJA7_9ACTN</name>
<accession>A0ABP7XJA7</accession>
<evidence type="ECO:0000256" key="1">
    <source>
        <dbReference type="SAM" id="MobiDB-lite"/>
    </source>
</evidence>
<comment type="caution">
    <text evidence="2">The sequence shown here is derived from an EMBL/GenBank/DDBJ whole genome shotgun (WGS) entry which is preliminary data.</text>
</comment>
<proteinExistence type="predicted"/>
<dbReference type="Proteomes" id="UP001501495">
    <property type="component" value="Unassembled WGS sequence"/>
</dbReference>
<gene>
    <name evidence="2" type="ORF">GCM10022215_18370</name>
</gene>
<evidence type="ECO:0000313" key="2">
    <source>
        <dbReference type="EMBL" id="GAA4117570.1"/>
    </source>
</evidence>
<organism evidence="2 3">
    <name type="scientific">Nocardioides fonticola</name>
    <dbReference type="NCBI Taxonomy" id="450363"/>
    <lineage>
        <taxon>Bacteria</taxon>
        <taxon>Bacillati</taxon>
        <taxon>Actinomycetota</taxon>
        <taxon>Actinomycetes</taxon>
        <taxon>Propionibacteriales</taxon>
        <taxon>Nocardioidaceae</taxon>
        <taxon>Nocardioides</taxon>
    </lineage>
</organism>
<keyword evidence="3" id="KW-1185">Reference proteome</keyword>
<dbReference type="RefSeq" id="WP_344733034.1">
    <property type="nucleotide sequence ID" value="NZ_BAAAZH010000012.1"/>
</dbReference>